<dbReference type="NCBIfam" id="TIGR01085">
    <property type="entry name" value="murE"/>
    <property type="match status" value="1"/>
</dbReference>
<dbReference type="RefSeq" id="WP_107030235.1">
    <property type="nucleotide sequence ID" value="NZ_AP031432.1"/>
</dbReference>
<dbReference type="EMBL" id="PYLQ01000015">
    <property type="protein sequence ID" value="PST39844.1"/>
    <property type="molecule type" value="Genomic_DNA"/>
</dbReference>
<dbReference type="PANTHER" id="PTHR23135:SF4">
    <property type="entry name" value="UDP-N-ACETYLMURAMOYL-L-ALANYL-D-GLUTAMATE--2,6-DIAMINOPIMELATE LIGASE MURE HOMOLOG, CHLOROPLASTIC"/>
    <property type="match status" value="1"/>
</dbReference>
<evidence type="ECO:0000256" key="5">
    <source>
        <dbReference type="ARBA" id="ARBA00022984"/>
    </source>
</evidence>
<reference evidence="13 14" key="1">
    <citation type="journal article" date="2019" name="Int. J. Syst. Evol. Microbiol.">
        <title>Faecalibacillus intestinalis gen. nov., sp. nov. and Faecalibacillus faecis sp. nov., isolated from human faeces.</title>
        <authorList>
            <person name="Seo B."/>
            <person name="Jeon K."/>
            <person name="Baek I."/>
            <person name="Lee Y.M."/>
            <person name="Baek K."/>
            <person name="Ko G."/>
        </authorList>
    </citation>
    <scope>NUCLEOTIDE SEQUENCE [LARGE SCALE GENOMIC DNA]</scope>
    <source>
        <strain evidence="13 14">SNUG30099</strain>
    </source>
</reference>
<dbReference type="GO" id="GO:0009252">
    <property type="term" value="P:peptidoglycan biosynthetic process"/>
    <property type="evidence" value="ECO:0007669"/>
    <property type="project" value="UniProtKB-UniRule"/>
</dbReference>
<keyword evidence="8" id="KW-0963">Cytoplasm</keyword>
<keyword evidence="6 8" id="KW-0131">Cell cycle</keyword>
<dbReference type="Pfam" id="PF01225">
    <property type="entry name" value="Mur_ligase"/>
    <property type="match status" value="1"/>
</dbReference>
<dbReference type="NCBIfam" id="NF001126">
    <property type="entry name" value="PRK00139.1-4"/>
    <property type="match status" value="1"/>
</dbReference>
<dbReference type="HAMAP" id="MF_00208">
    <property type="entry name" value="MurE"/>
    <property type="match status" value="1"/>
</dbReference>
<keyword evidence="8" id="KW-0547">Nucleotide-binding</keyword>
<evidence type="ECO:0000256" key="3">
    <source>
        <dbReference type="ARBA" id="ARBA00022618"/>
    </source>
</evidence>
<dbReference type="Pfam" id="PF02875">
    <property type="entry name" value="Mur_ligase_C"/>
    <property type="match status" value="1"/>
</dbReference>
<dbReference type="GO" id="GO:0005524">
    <property type="term" value="F:ATP binding"/>
    <property type="evidence" value="ECO:0007669"/>
    <property type="project" value="UniProtKB-UniRule"/>
</dbReference>
<dbReference type="Gene3D" id="3.40.1190.10">
    <property type="entry name" value="Mur-like, catalytic domain"/>
    <property type="match status" value="1"/>
</dbReference>
<dbReference type="GO" id="GO:0005737">
    <property type="term" value="C:cytoplasm"/>
    <property type="evidence" value="ECO:0007669"/>
    <property type="project" value="UniProtKB-SubCell"/>
</dbReference>
<dbReference type="InterPro" id="IPR004101">
    <property type="entry name" value="Mur_ligase_C"/>
</dbReference>
<comment type="caution">
    <text evidence="8">Lacks conserved residue(s) required for the propagation of feature annotation.</text>
</comment>
<sequence length="488" mass="54982">MKRLNELFDIDNDMKIYSIHSDSRYVKPYSIFFCIEGLSVDGHRYVDDAIFQGAKVIVHSKDIEKQPGIIYIKVADALDELNRVSNVFYDYPSKKMRVVGVTGTSGKTVVASMVKSVMDHYCKAAYMGTISLEYDGVEEQCPYTTPETLYVQKKLFDMARRGVKVVAMEASSHGLALKRIDAVDFNIAVLTNISDEHLDFHGTRRQYIESKKKLFSMLSTNSIAVLNKDEEVFAEFKAATKARIMTYGIKNESEIMAKNIELYIDHSEFDLSLKGNLYHIVCPTIADFNIYNVLATVGVLVGLGFDDRMIIEAISDLKPVNGRMELIPNKHKITIIVDYCCHTKDFENVFKFADRVSRGNIIAVLGAPSKRHMARRKKIGALANRYLDHVILTELDDRGENIEEICKEIQSEITDIPSIIIPNRAVAVEQAIEQASPGDVVLLLGKGHEKFIALEVGQREYEGDKAIALKAIKRVYEGEGENELQQND</sequence>
<keyword evidence="5 8" id="KW-0573">Peptidoglycan synthesis</keyword>
<evidence type="ECO:0000256" key="6">
    <source>
        <dbReference type="ARBA" id="ARBA00023306"/>
    </source>
</evidence>
<accession>A0A2T3FX19</accession>
<feature type="binding site" evidence="8">
    <location>
        <position position="171"/>
    </location>
    <ligand>
        <name>UDP-N-acetyl-alpha-D-muramoyl-L-alanyl-D-glutamate</name>
        <dbReference type="ChEBI" id="CHEBI:83900"/>
    </ligand>
</feature>
<feature type="domain" description="Mur ligase C-terminal" evidence="11">
    <location>
        <begin position="322"/>
        <end position="447"/>
    </location>
</feature>
<feature type="modified residue" description="N6-carboxylysine" evidence="8">
    <location>
        <position position="211"/>
    </location>
</feature>
<feature type="binding site" evidence="8">
    <location>
        <begin position="144"/>
        <end position="145"/>
    </location>
    <ligand>
        <name>UDP-N-acetyl-alpha-D-muramoyl-L-alanyl-D-glutamate</name>
        <dbReference type="ChEBI" id="CHEBI:83900"/>
    </ligand>
</feature>
<evidence type="ECO:0000256" key="4">
    <source>
        <dbReference type="ARBA" id="ARBA00022960"/>
    </source>
</evidence>
<dbReference type="GO" id="GO:0051301">
    <property type="term" value="P:cell division"/>
    <property type="evidence" value="ECO:0007669"/>
    <property type="project" value="UniProtKB-KW"/>
</dbReference>
<dbReference type="PANTHER" id="PTHR23135">
    <property type="entry name" value="MUR LIGASE FAMILY MEMBER"/>
    <property type="match status" value="1"/>
</dbReference>
<keyword evidence="4 8" id="KW-0133">Cell shape</keyword>
<dbReference type="GO" id="GO:0008360">
    <property type="term" value="P:regulation of cell shape"/>
    <property type="evidence" value="ECO:0007669"/>
    <property type="project" value="UniProtKB-KW"/>
</dbReference>
<evidence type="ECO:0000256" key="2">
    <source>
        <dbReference type="ARBA" id="ARBA00005898"/>
    </source>
</evidence>
<dbReference type="InterPro" id="IPR036565">
    <property type="entry name" value="Mur-like_cat_sf"/>
</dbReference>
<comment type="subcellular location">
    <subcellularLocation>
        <location evidence="8 9">Cytoplasm</location>
    </subcellularLocation>
</comment>
<dbReference type="InterPro" id="IPR035911">
    <property type="entry name" value="MurE/MurF_N"/>
</dbReference>
<dbReference type="Gene3D" id="3.90.190.20">
    <property type="entry name" value="Mur ligase, C-terminal domain"/>
    <property type="match status" value="1"/>
</dbReference>
<proteinExistence type="inferred from homology"/>
<feature type="domain" description="Mur ligase N-terminal catalytic" evidence="10">
    <location>
        <begin position="15"/>
        <end position="75"/>
    </location>
</feature>
<keyword evidence="7 8" id="KW-0961">Cell wall biogenesis/degradation</keyword>
<comment type="caution">
    <text evidence="13">The sequence shown here is derived from an EMBL/GenBank/DDBJ whole genome shotgun (WGS) entry which is preliminary data.</text>
</comment>
<dbReference type="GO" id="GO:0016881">
    <property type="term" value="F:acid-amino acid ligase activity"/>
    <property type="evidence" value="ECO:0007669"/>
    <property type="project" value="UniProtKB-UniRule"/>
</dbReference>
<keyword evidence="3 8" id="KW-0132">Cell division</keyword>
<evidence type="ECO:0000313" key="13">
    <source>
        <dbReference type="EMBL" id="PST39844.1"/>
    </source>
</evidence>
<name>A0A2T3FX19_9FIRM</name>
<dbReference type="Pfam" id="PF08245">
    <property type="entry name" value="Mur_ligase_M"/>
    <property type="match status" value="1"/>
</dbReference>
<dbReference type="AlphaFoldDB" id="A0A2T3FX19"/>
<dbReference type="Proteomes" id="UP000240974">
    <property type="component" value="Unassembled WGS sequence"/>
</dbReference>
<evidence type="ECO:0000313" key="14">
    <source>
        <dbReference type="Proteomes" id="UP000240974"/>
    </source>
</evidence>
<keyword evidence="8" id="KW-0067">ATP-binding</keyword>
<keyword evidence="14" id="KW-1185">Reference proteome</keyword>
<dbReference type="InterPro" id="IPR036615">
    <property type="entry name" value="Mur_ligase_C_dom_sf"/>
</dbReference>
<dbReference type="InterPro" id="IPR005761">
    <property type="entry name" value="UDP-N-AcMur-Glu-dNH2Pim_ligase"/>
</dbReference>
<feature type="binding site" evidence="8">
    <location>
        <position position="23"/>
    </location>
    <ligand>
        <name>UDP-N-acetyl-alpha-D-muramoyl-L-alanyl-D-glutamate</name>
        <dbReference type="ChEBI" id="CHEBI:83900"/>
    </ligand>
</feature>
<evidence type="ECO:0000256" key="9">
    <source>
        <dbReference type="RuleBase" id="RU004135"/>
    </source>
</evidence>
<comment type="function">
    <text evidence="8">Catalyzes the addition of an amino acid to the nucleotide precursor UDP-N-acetylmuramoyl-L-alanyl-D-glutamate (UMAG) in the biosynthesis of bacterial cell-wall peptidoglycan.</text>
</comment>
<feature type="domain" description="Mur ligase central" evidence="12">
    <location>
        <begin position="101"/>
        <end position="299"/>
    </location>
</feature>
<evidence type="ECO:0000259" key="11">
    <source>
        <dbReference type="Pfam" id="PF02875"/>
    </source>
</evidence>
<gene>
    <name evidence="8" type="primary">murE</name>
    <name evidence="13" type="ORF">C7U54_10175</name>
</gene>
<dbReference type="GO" id="GO:0071555">
    <property type="term" value="P:cell wall organization"/>
    <property type="evidence" value="ECO:0007669"/>
    <property type="project" value="UniProtKB-KW"/>
</dbReference>
<dbReference type="InterPro" id="IPR013221">
    <property type="entry name" value="Mur_ligase_cen"/>
</dbReference>
<dbReference type="UniPathway" id="UPA00219"/>
<protein>
    <recommendedName>
        <fullName evidence="8">UDP-N-acetylmuramyl-tripeptide synthetase</fullName>
        <ecNumber evidence="8">6.3.2.-</ecNumber>
    </recommendedName>
    <alternativeName>
        <fullName evidence="8">UDP-MurNAc-tripeptide synthetase</fullName>
    </alternativeName>
</protein>
<evidence type="ECO:0000256" key="7">
    <source>
        <dbReference type="ARBA" id="ARBA00023316"/>
    </source>
</evidence>
<comment type="pathway">
    <text evidence="1 8 9">Cell wall biogenesis; peptidoglycan biosynthesis.</text>
</comment>
<comment type="PTM">
    <text evidence="8">Carboxylation is probably crucial for Mg(2+) binding and, consequently, for the gamma-phosphate positioning of ATP.</text>
</comment>
<evidence type="ECO:0000256" key="1">
    <source>
        <dbReference type="ARBA" id="ARBA00004752"/>
    </source>
</evidence>
<dbReference type="SUPFAM" id="SSF53623">
    <property type="entry name" value="MurD-like peptide ligases, catalytic domain"/>
    <property type="match status" value="1"/>
</dbReference>
<evidence type="ECO:0000259" key="10">
    <source>
        <dbReference type="Pfam" id="PF01225"/>
    </source>
</evidence>
<feature type="binding site" evidence="8">
    <location>
        <position position="179"/>
    </location>
    <ligand>
        <name>UDP-N-acetyl-alpha-D-muramoyl-L-alanyl-D-glutamate</name>
        <dbReference type="ChEBI" id="CHEBI:83900"/>
    </ligand>
</feature>
<keyword evidence="8" id="KW-0460">Magnesium</keyword>
<dbReference type="SUPFAM" id="SSF53244">
    <property type="entry name" value="MurD-like peptide ligases, peptide-binding domain"/>
    <property type="match status" value="1"/>
</dbReference>
<dbReference type="SUPFAM" id="SSF63418">
    <property type="entry name" value="MurE/MurF N-terminal domain"/>
    <property type="match status" value="1"/>
</dbReference>
<dbReference type="GO" id="GO:0000287">
    <property type="term" value="F:magnesium ion binding"/>
    <property type="evidence" value="ECO:0007669"/>
    <property type="project" value="UniProtKB-UniRule"/>
</dbReference>
<dbReference type="EC" id="6.3.2.-" evidence="8"/>
<comment type="cofactor">
    <cofactor evidence="8">
        <name>Mg(2+)</name>
        <dbReference type="ChEBI" id="CHEBI:18420"/>
    </cofactor>
</comment>
<dbReference type="InterPro" id="IPR000713">
    <property type="entry name" value="Mur_ligase_N"/>
</dbReference>
<keyword evidence="8 13" id="KW-0436">Ligase</keyword>
<comment type="similarity">
    <text evidence="2 8">Belongs to the MurCDEF family. MurE subfamily.</text>
</comment>
<evidence type="ECO:0000259" key="12">
    <source>
        <dbReference type="Pfam" id="PF08245"/>
    </source>
</evidence>
<organism evidence="13 14">
    <name type="scientific">Faecalibacillus intestinalis</name>
    <dbReference type="NCBI Taxonomy" id="1982626"/>
    <lineage>
        <taxon>Bacteria</taxon>
        <taxon>Bacillati</taxon>
        <taxon>Bacillota</taxon>
        <taxon>Erysipelotrichia</taxon>
        <taxon>Erysipelotrichales</taxon>
        <taxon>Coprobacillaceae</taxon>
        <taxon>Faecalibacillus</taxon>
    </lineage>
</organism>
<evidence type="ECO:0000256" key="8">
    <source>
        <dbReference type="HAMAP-Rule" id="MF_00208"/>
    </source>
</evidence>
<dbReference type="Gene3D" id="3.40.1390.10">
    <property type="entry name" value="MurE/MurF, N-terminal domain"/>
    <property type="match status" value="1"/>
</dbReference>